<protein>
    <submittedName>
        <fullName evidence="1">Uncharacterized protein</fullName>
    </submittedName>
</protein>
<proteinExistence type="predicted"/>
<name>A0A0F9H664_9ZZZZ</name>
<gene>
    <name evidence="1" type="ORF">LCGC14_1742570</name>
</gene>
<comment type="caution">
    <text evidence="1">The sequence shown here is derived from an EMBL/GenBank/DDBJ whole genome shotgun (WGS) entry which is preliminary data.</text>
</comment>
<reference evidence="1" key="1">
    <citation type="journal article" date="2015" name="Nature">
        <title>Complex archaea that bridge the gap between prokaryotes and eukaryotes.</title>
        <authorList>
            <person name="Spang A."/>
            <person name="Saw J.H."/>
            <person name="Jorgensen S.L."/>
            <person name="Zaremba-Niedzwiedzka K."/>
            <person name="Martijn J."/>
            <person name="Lind A.E."/>
            <person name="van Eijk R."/>
            <person name="Schleper C."/>
            <person name="Guy L."/>
            <person name="Ettema T.J."/>
        </authorList>
    </citation>
    <scope>NUCLEOTIDE SEQUENCE</scope>
</reference>
<sequence>MLGRLQALMRHSRDNPQADGKLIVVGTSVPSDGSTGYQTGCIYQKTDGSAGTSFHVNEGTLASSAFATLSLPSSTNIDDLADVGAVVYTAGKVLVADGDSYEEVAVSGDATLASTGALTIGTGVVEDSMIEGLAAGQIILGVDGTAANNLKAVLSGHVTMDNTGSVTFVTVTKDYAIALTDLRVYATMKDALPDTPAGTGGALGLADTAGSPVIGTSTNNTDTVEHTAFDFVVPADYVAGNDLVVRISAFVSAVANAVSDLDVIARLVKAGALDATDLCLTGPIDIKAVVAAADHDFTIDNDAAGDVLAPGSVLNIHISAQRDDTGGSTAGIAQIEAVTVRVPCYR</sequence>
<organism evidence="1">
    <name type="scientific">marine sediment metagenome</name>
    <dbReference type="NCBI Taxonomy" id="412755"/>
    <lineage>
        <taxon>unclassified sequences</taxon>
        <taxon>metagenomes</taxon>
        <taxon>ecological metagenomes</taxon>
    </lineage>
</organism>
<evidence type="ECO:0000313" key="1">
    <source>
        <dbReference type="EMBL" id="KKM06579.1"/>
    </source>
</evidence>
<dbReference type="AlphaFoldDB" id="A0A0F9H664"/>
<accession>A0A0F9H664</accession>
<dbReference type="EMBL" id="LAZR01015959">
    <property type="protein sequence ID" value="KKM06579.1"/>
    <property type="molecule type" value="Genomic_DNA"/>
</dbReference>